<accession>A0A9P0G8T5</accession>
<dbReference type="InterPro" id="IPR011032">
    <property type="entry name" value="GroES-like_sf"/>
</dbReference>
<keyword evidence="8" id="KW-0644">Prostaglandin metabolism</keyword>
<organism evidence="36 37">
    <name type="scientific">Psylliodes chrysocephalus</name>
    <dbReference type="NCBI Taxonomy" id="3402493"/>
    <lineage>
        <taxon>Eukaryota</taxon>
        <taxon>Metazoa</taxon>
        <taxon>Ecdysozoa</taxon>
        <taxon>Arthropoda</taxon>
        <taxon>Hexapoda</taxon>
        <taxon>Insecta</taxon>
        <taxon>Pterygota</taxon>
        <taxon>Neoptera</taxon>
        <taxon>Endopterygota</taxon>
        <taxon>Coleoptera</taxon>
        <taxon>Polyphaga</taxon>
        <taxon>Cucujiformia</taxon>
        <taxon>Chrysomeloidea</taxon>
        <taxon>Chrysomelidae</taxon>
        <taxon>Galerucinae</taxon>
        <taxon>Alticini</taxon>
        <taxon>Psylliodes</taxon>
    </lineage>
</organism>
<dbReference type="InterPro" id="IPR045010">
    <property type="entry name" value="MDR_fam"/>
</dbReference>
<evidence type="ECO:0000256" key="20">
    <source>
        <dbReference type="ARBA" id="ARBA00047461"/>
    </source>
</evidence>
<reference evidence="36" key="1">
    <citation type="submission" date="2022-01" db="EMBL/GenBank/DDBJ databases">
        <authorList>
            <person name="King R."/>
        </authorList>
    </citation>
    <scope>NUCLEOTIDE SEQUENCE</scope>
</reference>
<evidence type="ECO:0000256" key="29">
    <source>
        <dbReference type="ARBA" id="ARBA00048591"/>
    </source>
</evidence>
<evidence type="ECO:0000256" key="11">
    <source>
        <dbReference type="ARBA" id="ARBA00022857"/>
    </source>
</evidence>
<keyword evidence="37" id="KW-1185">Reference proteome</keyword>
<dbReference type="Gene3D" id="3.40.50.720">
    <property type="entry name" value="NAD(P)-binding Rossmann-like Domain"/>
    <property type="match status" value="1"/>
</dbReference>
<evidence type="ECO:0000256" key="9">
    <source>
        <dbReference type="ARBA" id="ARBA00022553"/>
    </source>
</evidence>
<evidence type="ECO:0000256" key="17">
    <source>
        <dbReference type="ARBA" id="ARBA00032255"/>
    </source>
</evidence>
<dbReference type="PANTHER" id="PTHR43205">
    <property type="entry name" value="PROSTAGLANDIN REDUCTASE"/>
    <property type="match status" value="1"/>
</dbReference>
<name>A0A9P0G8T5_9CUCU</name>
<evidence type="ECO:0000256" key="1">
    <source>
        <dbReference type="ARBA" id="ARBA00004496"/>
    </source>
</evidence>
<evidence type="ECO:0000256" key="10">
    <source>
        <dbReference type="ARBA" id="ARBA00022832"/>
    </source>
</evidence>
<comment type="catalytic activity">
    <reaction evidence="25">
        <text>dodecanal + NADP(+) = (2E)-dodecenal + NADPH + H(+)</text>
        <dbReference type="Rhea" id="RHEA:50784"/>
        <dbReference type="ChEBI" id="CHEBI:15378"/>
        <dbReference type="ChEBI" id="CHEBI:27836"/>
        <dbReference type="ChEBI" id="CHEBI:57783"/>
        <dbReference type="ChEBI" id="CHEBI:58349"/>
        <dbReference type="ChEBI" id="CHEBI:133741"/>
    </reaction>
    <physiologicalReaction direction="right-to-left" evidence="25">
        <dbReference type="Rhea" id="RHEA:50786"/>
    </physiologicalReaction>
</comment>
<dbReference type="GO" id="GO:0005737">
    <property type="term" value="C:cytoplasm"/>
    <property type="evidence" value="ECO:0007669"/>
    <property type="project" value="UniProtKB-SubCell"/>
</dbReference>
<gene>
    <name evidence="36" type="ORF">PSYICH_LOCUS2883</name>
</gene>
<evidence type="ECO:0000256" key="19">
    <source>
        <dbReference type="ARBA" id="ARBA00033119"/>
    </source>
</evidence>
<evidence type="ECO:0000256" key="30">
    <source>
        <dbReference type="ARBA" id="ARBA00048953"/>
    </source>
</evidence>
<keyword evidence="14" id="KW-0443">Lipid metabolism</keyword>
<comment type="catalytic activity">
    <reaction evidence="30">
        <text>6-trans-leukotriene B4 + NADP(+) = 12-oxo-(5S)-hydroxy-(6E,8E,10E,14Z)-eicosatetraenoate + NADPH + H(+)</text>
        <dbReference type="Rhea" id="RHEA:51204"/>
        <dbReference type="ChEBI" id="CHEBI:15378"/>
        <dbReference type="ChEBI" id="CHEBI:57783"/>
        <dbReference type="ChEBI" id="CHEBI:58349"/>
        <dbReference type="ChEBI" id="CHEBI:90723"/>
        <dbReference type="ChEBI" id="CHEBI:133974"/>
    </reaction>
    <physiologicalReaction direction="left-to-right" evidence="30">
        <dbReference type="Rhea" id="RHEA:51205"/>
    </physiologicalReaction>
</comment>
<comment type="catalytic activity">
    <reaction evidence="28">
        <text>4-hydroxynonanal + NADP(+) = (E)-4-hydroxynon-2-enal + NADPH + H(+)</text>
        <dbReference type="Rhea" id="RHEA:64736"/>
        <dbReference type="ChEBI" id="CHEBI:15378"/>
        <dbReference type="ChEBI" id="CHEBI:57783"/>
        <dbReference type="ChEBI" id="CHEBI:58349"/>
        <dbReference type="ChEBI" id="CHEBI:58968"/>
        <dbReference type="ChEBI" id="CHEBI:156112"/>
    </reaction>
    <physiologicalReaction direction="right-to-left" evidence="28">
        <dbReference type="Rhea" id="RHEA:64738"/>
    </physiologicalReaction>
</comment>
<evidence type="ECO:0000256" key="22">
    <source>
        <dbReference type="ARBA" id="ARBA00047742"/>
    </source>
</evidence>
<dbReference type="AlphaFoldDB" id="A0A9P0G8T5"/>
<evidence type="ECO:0000256" key="26">
    <source>
        <dbReference type="ARBA" id="ARBA00048066"/>
    </source>
</evidence>
<protein>
    <recommendedName>
        <fullName evidence="6">Prostaglandin reductase 1</fullName>
        <ecNumber evidence="4">1.3.1.48</ecNumber>
        <ecNumber evidence="5">1.3.1.74</ecNumber>
    </recommendedName>
    <alternativeName>
        <fullName evidence="19">15-oxoprostaglandin 13-reductase</fullName>
    </alternativeName>
    <alternativeName>
        <fullName evidence="17">Dithiolethione-inducible gene 1 protein</fullName>
    </alternativeName>
    <alternativeName>
        <fullName evidence="16">Leukotriene B4 12-hydroxydehydrogenase</fullName>
    </alternativeName>
    <alternativeName>
        <fullName evidence="18">NAD(P)H-dependent alkenal/one oxidoreductase</fullName>
    </alternativeName>
</protein>
<dbReference type="PANTHER" id="PTHR43205:SF7">
    <property type="entry name" value="PROSTAGLANDIN REDUCTASE 1"/>
    <property type="match status" value="1"/>
</dbReference>
<keyword evidence="7" id="KW-0963">Cytoplasm</keyword>
<keyword evidence="11" id="KW-0521">NADP</keyword>
<evidence type="ECO:0000313" key="37">
    <source>
        <dbReference type="Proteomes" id="UP001153636"/>
    </source>
</evidence>
<dbReference type="EC" id="1.3.1.48" evidence="4"/>
<evidence type="ECO:0000256" key="31">
    <source>
        <dbReference type="ARBA" id="ARBA00049068"/>
    </source>
</evidence>
<evidence type="ECO:0000256" key="24">
    <source>
        <dbReference type="ARBA" id="ARBA00047878"/>
    </source>
</evidence>
<evidence type="ECO:0000256" key="25">
    <source>
        <dbReference type="ARBA" id="ARBA00047903"/>
    </source>
</evidence>
<evidence type="ECO:0000256" key="8">
    <source>
        <dbReference type="ARBA" id="ARBA00022501"/>
    </source>
</evidence>
<evidence type="ECO:0000313" key="36">
    <source>
        <dbReference type="EMBL" id="CAH1101135.1"/>
    </source>
</evidence>
<dbReference type="GO" id="GO:0006693">
    <property type="term" value="P:prostaglandin metabolic process"/>
    <property type="evidence" value="ECO:0007669"/>
    <property type="project" value="UniProtKB-KW"/>
</dbReference>
<evidence type="ECO:0000256" key="6">
    <source>
        <dbReference type="ARBA" id="ARBA00020651"/>
    </source>
</evidence>
<comment type="catalytic activity">
    <reaction evidence="33">
        <text>an n-alkanal + NADP(+) = an alk-2-enal + NADPH + H(+)</text>
        <dbReference type="Rhea" id="RHEA:13737"/>
        <dbReference type="ChEBI" id="CHEBI:12834"/>
        <dbReference type="ChEBI" id="CHEBI:13757"/>
        <dbReference type="ChEBI" id="CHEBI:15378"/>
        <dbReference type="ChEBI" id="CHEBI:57783"/>
        <dbReference type="ChEBI" id="CHEBI:58349"/>
        <dbReference type="EC" id="1.3.1.74"/>
    </reaction>
    <physiologicalReaction direction="right-to-left" evidence="33">
        <dbReference type="Rhea" id="RHEA:13739"/>
    </physiologicalReaction>
</comment>
<dbReference type="InterPro" id="IPR014190">
    <property type="entry name" value="PTGR1"/>
</dbReference>
<sequence length="407" mass="45138">MCSMESLNGRGRETDIFHTKGVSVSLQAKLSNNVNVLYNRYTVGSSFGNKIKLGRYSHCLTYTCIISFVNIVQNKMVLAKVFKYQHMFRGFPKFSDLKLVEEELPEIEDGEFLAEAVYLSVDPYMRAYAPRIPIGSTMIGSQVAKITESKNPDYPVGKYVVANFGWRTHTISNGKEEGVVFQPYILPDFEGLPISYGIGGLGRIGNTAYFGLLDICKPKEGETVVISGAAGSVGSIAGQIAKIQGCTVIGIAGSEEKGKWLTEELGFDHFINYKTDDVEKALKAAAPNGIDCYFDNVGGDISSTVIYQMNHFGRISVCGSISSYNSINEPEDILIQFPLVFKQLRMEGFNVSRWSDRHMEGIKQNLKWIKEGKLKCRETVTNGFENMFEAFTEMLKGKNVGKAVVKV</sequence>
<comment type="catalytic activity">
    <reaction evidence="34">
        <text>hexanal + NADP(+) = (E)-hex-2-enal + NADPH + H(+)</text>
        <dbReference type="Rhea" id="RHEA:50776"/>
        <dbReference type="ChEBI" id="CHEBI:15378"/>
        <dbReference type="ChEBI" id="CHEBI:28913"/>
        <dbReference type="ChEBI" id="CHEBI:57783"/>
        <dbReference type="ChEBI" id="CHEBI:58349"/>
        <dbReference type="ChEBI" id="CHEBI:88528"/>
    </reaction>
    <physiologicalReaction direction="right-to-left" evidence="34">
        <dbReference type="Rhea" id="RHEA:50778"/>
    </physiologicalReaction>
</comment>
<dbReference type="GO" id="GO:0047522">
    <property type="term" value="F:15-oxoprostaglandin 13-reductase [NAD(P)+] activity"/>
    <property type="evidence" value="ECO:0007669"/>
    <property type="project" value="UniProtKB-EC"/>
</dbReference>
<keyword evidence="15" id="KW-0379">Hydroxylation</keyword>
<evidence type="ECO:0000256" key="3">
    <source>
        <dbReference type="ARBA" id="ARBA00011852"/>
    </source>
</evidence>
<evidence type="ECO:0000256" key="15">
    <source>
        <dbReference type="ARBA" id="ARBA00023278"/>
    </source>
</evidence>
<evidence type="ECO:0000256" key="18">
    <source>
        <dbReference type="ARBA" id="ARBA00032297"/>
    </source>
</evidence>
<evidence type="ECO:0000256" key="16">
    <source>
        <dbReference type="ARBA" id="ARBA00031851"/>
    </source>
</evidence>
<dbReference type="Pfam" id="PF16884">
    <property type="entry name" value="ADH_N_2"/>
    <property type="match status" value="1"/>
</dbReference>
<dbReference type="GO" id="GO:0032440">
    <property type="term" value="F:2-alkenal reductase [NAD(P)H] activity"/>
    <property type="evidence" value="ECO:0007669"/>
    <property type="project" value="UniProtKB-EC"/>
</dbReference>
<evidence type="ECO:0000256" key="13">
    <source>
        <dbReference type="ARBA" id="ARBA00023002"/>
    </source>
</evidence>
<dbReference type="FunFam" id="3.40.50.720:FF:000121">
    <property type="entry name" value="Prostaglandin reductase 2"/>
    <property type="match status" value="1"/>
</dbReference>
<dbReference type="EMBL" id="OV651823">
    <property type="protein sequence ID" value="CAH1101135.1"/>
    <property type="molecule type" value="Genomic_DNA"/>
</dbReference>
<dbReference type="SUPFAM" id="SSF51735">
    <property type="entry name" value="NAD(P)-binding Rossmann-fold domains"/>
    <property type="match status" value="1"/>
</dbReference>
<dbReference type="InterPro" id="IPR020843">
    <property type="entry name" value="ER"/>
</dbReference>
<evidence type="ECO:0000256" key="14">
    <source>
        <dbReference type="ARBA" id="ARBA00023098"/>
    </source>
</evidence>
<keyword evidence="9" id="KW-0597">Phosphoprotein</keyword>
<keyword evidence="13" id="KW-0560">Oxidoreductase</keyword>
<keyword evidence="12" id="KW-0007">Acetylation</keyword>
<comment type="subcellular location">
    <subcellularLocation>
        <location evidence="1">Cytoplasm</location>
    </subcellularLocation>
</comment>
<comment type="catalytic activity">
    <reaction evidence="22">
        <text>pentan-2-one + NADP(+) = (E)-pent-3-en-2-one + NADPH + H(+)</text>
        <dbReference type="Rhea" id="RHEA:50788"/>
        <dbReference type="ChEBI" id="CHEBI:15378"/>
        <dbReference type="ChEBI" id="CHEBI:16472"/>
        <dbReference type="ChEBI" id="CHEBI:57783"/>
        <dbReference type="ChEBI" id="CHEBI:58349"/>
        <dbReference type="ChEBI" id="CHEBI:145276"/>
    </reaction>
    <physiologicalReaction direction="right-to-left" evidence="22">
        <dbReference type="Rhea" id="RHEA:50790"/>
    </physiologicalReaction>
</comment>
<dbReference type="InterPro" id="IPR036291">
    <property type="entry name" value="NAD(P)-bd_dom_sf"/>
</dbReference>
<dbReference type="Pfam" id="PF00107">
    <property type="entry name" value="ADH_zinc_N"/>
    <property type="match status" value="1"/>
</dbReference>
<evidence type="ECO:0000256" key="28">
    <source>
        <dbReference type="ARBA" id="ARBA00048387"/>
    </source>
</evidence>
<dbReference type="InterPro" id="IPR041694">
    <property type="entry name" value="ADH_N_2"/>
</dbReference>
<comment type="catalytic activity">
    <reaction evidence="24">
        <text>13,14-dihydro-15-oxo-prostaglandin F1alpha + NADP(+) = 15-oxoprostaglandin F1alpha + NADPH + H(+)</text>
        <dbReference type="Rhea" id="RHEA:50592"/>
        <dbReference type="ChEBI" id="CHEBI:15378"/>
        <dbReference type="ChEBI" id="CHEBI:57783"/>
        <dbReference type="ChEBI" id="CHEBI:58349"/>
        <dbReference type="ChEBI" id="CHEBI:79072"/>
        <dbReference type="ChEBI" id="CHEBI:133411"/>
    </reaction>
    <physiologicalReaction direction="right-to-left" evidence="24">
        <dbReference type="Rhea" id="RHEA:50594"/>
    </physiologicalReaction>
</comment>
<dbReference type="Proteomes" id="UP001153636">
    <property type="component" value="Chromosome 11"/>
</dbReference>
<comment type="subunit">
    <text evidence="3">Monomer or homodimer.</text>
</comment>
<evidence type="ECO:0000256" key="5">
    <source>
        <dbReference type="ARBA" id="ARBA00012410"/>
    </source>
</evidence>
<evidence type="ECO:0000256" key="21">
    <source>
        <dbReference type="ARBA" id="ARBA00047617"/>
    </source>
</evidence>
<evidence type="ECO:0000256" key="7">
    <source>
        <dbReference type="ARBA" id="ARBA00022490"/>
    </source>
</evidence>
<dbReference type="SUPFAM" id="SSF50129">
    <property type="entry name" value="GroES-like"/>
    <property type="match status" value="2"/>
</dbReference>
<comment type="similarity">
    <text evidence="2">Belongs to the NADP-dependent oxidoreductase L4BD family.</text>
</comment>
<comment type="catalytic activity">
    <reaction evidence="29">
        <text>20-hydroxy-leukotriene B4 + NADP(+) = 12-oxo-20-hydroxy-leukotriene B4 + NADPH + H(+)</text>
        <dbReference type="Rhea" id="RHEA:51208"/>
        <dbReference type="ChEBI" id="CHEBI:15378"/>
        <dbReference type="ChEBI" id="CHEBI:57460"/>
        <dbReference type="ChEBI" id="CHEBI:57783"/>
        <dbReference type="ChEBI" id="CHEBI:58349"/>
        <dbReference type="ChEBI" id="CHEBI:133346"/>
    </reaction>
    <physiologicalReaction direction="left-to-right" evidence="29">
        <dbReference type="Rhea" id="RHEA:51209"/>
    </physiologicalReaction>
</comment>
<dbReference type="SMART" id="SM00829">
    <property type="entry name" value="PKS_ER"/>
    <property type="match status" value="1"/>
</dbReference>
<comment type="catalytic activity">
    <reaction evidence="27">
        <text>13,14-dihydro-15-oxo-PGF2alpha + NADP(+) = 15-oxoprostaglandin F2alpha + NADPH + H(+)</text>
        <dbReference type="Rhea" id="RHEA:50588"/>
        <dbReference type="ChEBI" id="CHEBI:15378"/>
        <dbReference type="ChEBI" id="CHEBI:57783"/>
        <dbReference type="ChEBI" id="CHEBI:58349"/>
        <dbReference type="ChEBI" id="CHEBI:133374"/>
        <dbReference type="ChEBI" id="CHEBI:133409"/>
    </reaction>
    <physiologicalReaction direction="right-to-left" evidence="27">
        <dbReference type="Rhea" id="RHEA:50590"/>
    </physiologicalReaction>
</comment>
<comment type="catalytic activity">
    <reaction evidence="32">
        <text>13,14-dihydro-15-oxo-prostaglandin E1 + NADP(+) = 15-oxoprostaglandin E1 + NADPH + H(+)</text>
        <dbReference type="Rhea" id="RHEA:50584"/>
        <dbReference type="ChEBI" id="CHEBI:15378"/>
        <dbReference type="ChEBI" id="CHEBI:57401"/>
        <dbReference type="ChEBI" id="CHEBI:57783"/>
        <dbReference type="ChEBI" id="CHEBI:58349"/>
        <dbReference type="ChEBI" id="CHEBI:133408"/>
    </reaction>
    <physiologicalReaction direction="right-to-left" evidence="32">
        <dbReference type="Rhea" id="RHEA:50586"/>
    </physiologicalReaction>
</comment>
<comment type="catalytic activity">
    <reaction evidence="20">
        <text>octanal + NADP(+) = (2E)-octenal + NADPH + H(+)</text>
        <dbReference type="Rhea" id="RHEA:50780"/>
        <dbReference type="ChEBI" id="CHEBI:15378"/>
        <dbReference type="ChEBI" id="CHEBI:17935"/>
        <dbReference type="ChEBI" id="CHEBI:57783"/>
        <dbReference type="ChEBI" id="CHEBI:58349"/>
        <dbReference type="ChEBI" id="CHEBI:61748"/>
    </reaction>
    <physiologicalReaction direction="right-to-left" evidence="20">
        <dbReference type="Rhea" id="RHEA:50782"/>
    </physiologicalReaction>
</comment>
<dbReference type="Gene3D" id="3.90.180.10">
    <property type="entry name" value="Medium-chain alcohol dehydrogenases, catalytic domain"/>
    <property type="match status" value="1"/>
</dbReference>
<evidence type="ECO:0000256" key="34">
    <source>
        <dbReference type="ARBA" id="ARBA00049368"/>
    </source>
</evidence>
<feature type="domain" description="Enoyl reductase (ER)" evidence="35">
    <location>
        <begin position="90"/>
        <end position="405"/>
    </location>
</feature>
<keyword evidence="10" id="KW-0276">Fatty acid metabolism</keyword>
<evidence type="ECO:0000259" key="35">
    <source>
        <dbReference type="SMART" id="SM00829"/>
    </source>
</evidence>
<evidence type="ECO:0000256" key="2">
    <source>
        <dbReference type="ARBA" id="ARBA00010460"/>
    </source>
</evidence>
<evidence type="ECO:0000256" key="4">
    <source>
        <dbReference type="ARBA" id="ARBA00011981"/>
    </source>
</evidence>
<dbReference type="OrthoDB" id="809632at2759"/>
<dbReference type="CDD" id="cd08294">
    <property type="entry name" value="leukotriene_B4_DH_like"/>
    <property type="match status" value="1"/>
</dbReference>
<evidence type="ECO:0000256" key="27">
    <source>
        <dbReference type="ARBA" id="ARBA00048290"/>
    </source>
</evidence>
<evidence type="ECO:0000256" key="23">
    <source>
        <dbReference type="ARBA" id="ARBA00047871"/>
    </source>
</evidence>
<comment type="catalytic activity">
    <reaction evidence="21">
        <text>decanal + NADP(+) = (2E)-decenal + NADPH + H(+)</text>
        <dbReference type="Rhea" id="RHEA:50612"/>
        <dbReference type="ChEBI" id="CHEBI:15378"/>
        <dbReference type="ChEBI" id="CHEBI:31457"/>
        <dbReference type="ChEBI" id="CHEBI:57783"/>
        <dbReference type="ChEBI" id="CHEBI:58349"/>
        <dbReference type="ChEBI" id="CHEBI:133455"/>
    </reaction>
    <physiologicalReaction direction="right-to-left" evidence="21">
        <dbReference type="Rhea" id="RHEA:50614"/>
    </physiologicalReaction>
</comment>
<proteinExistence type="inferred from homology"/>
<evidence type="ECO:0000256" key="12">
    <source>
        <dbReference type="ARBA" id="ARBA00022990"/>
    </source>
</evidence>
<evidence type="ECO:0000256" key="33">
    <source>
        <dbReference type="ARBA" id="ARBA00049179"/>
    </source>
</evidence>
<dbReference type="EC" id="1.3.1.74" evidence="5"/>
<dbReference type="InterPro" id="IPR013149">
    <property type="entry name" value="ADH-like_C"/>
</dbReference>
<evidence type="ECO:0000256" key="32">
    <source>
        <dbReference type="ARBA" id="ARBA00049070"/>
    </source>
</evidence>
<comment type="catalytic activity">
    <reaction evidence="23">
        <text>leukotriene B4 + NADP(+) = 12-oxo-leukotriene B4 + NADPH + H(+)</text>
        <dbReference type="Rhea" id="RHEA:50608"/>
        <dbReference type="ChEBI" id="CHEBI:15378"/>
        <dbReference type="ChEBI" id="CHEBI:57461"/>
        <dbReference type="ChEBI" id="CHEBI:57783"/>
        <dbReference type="ChEBI" id="CHEBI:58349"/>
        <dbReference type="ChEBI" id="CHEBI:133309"/>
    </reaction>
    <physiologicalReaction direction="left-to-right" evidence="23">
        <dbReference type="Rhea" id="RHEA:50609"/>
    </physiologicalReaction>
</comment>
<comment type="catalytic activity">
    <reaction evidence="26">
        <text>nonan-2-one + NADP(+) = (3E)-nonen-2-one + NADPH + H(+)</text>
        <dbReference type="Rhea" id="RHEA:50616"/>
        <dbReference type="ChEBI" id="CHEBI:15378"/>
        <dbReference type="ChEBI" id="CHEBI:57783"/>
        <dbReference type="ChEBI" id="CHEBI:58349"/>
        <dbReference type="ChEBI" id="CHEBI:77927"/>
        <dbReference type="ChEBI" id="CHEBI:133457"/>
    </reaction>
    <physiologicalReaction direction="right-to-left" evidence="26">
        <dbReference type="Rhea" id="RHEA:50618"/>
    </physiologicalReaction>
</comment>
<comment type="catalytic activity">
    <reaction evidence="31">
        <text>(5S,12S)-dihydroxy-(6E,10E,12E,14Z)-eicosatetraenoate + NADP(+) = 12-oxo-(5S)-hydroxy-(6E,8E,10E,14Z)-eicosatetraenoate + NADPH + H(+)</text>
        <dbReference type="Rhea" id="RHEA:51212"/>
        <dbReference type="ChEBI" id="CHEBI:15378"/>
        <dbReference type="ChEBI" id="CHEBI:57783"/>
        <dbReference type="ChEBI" id="CHEBI:58349"/>
        <dbReference type="ChEBI" id="CHEBI:133974"/>
        <dbReference type="ChEBI" id="CHEBI:133975"/>
    </reaction>
    <physiologicalReaction direction="left-to-right" evidence="31">
        <dbReference type="Rhea" id="RHEA:51213"/>
    </physiologicalReaction>
</comment>